<dbReference type="GO" id="GO:0008360">
    <property type="term" value="P:regulation of cell shape"/>
    <property type="evidence" value="ECO:0007669"/>
    <property type="project" value="UniProtKB-KW"/>
</dbReference>
<dbReference type="PANTHER" id="PTHR36174:SF1">
    <property type="entry name" value="LIPID II:GLYCINE GLYCYLTRANSFERASE"/>
    <property type="match status" value="1"/>
</dbReference>
<dbReference type="Gene3D" id="3.40.630.30">
    <property type="match status" value="1"/>
</dbReference>
<keyword evidence="4" id="KW-0573">Peptidoglycan synthesis</keyword>
<dbReference type="EMBL" id="LOPV01000213">
    <property type="protein sequence ID" value="KTG26724.1"/>
    <property type="molecule type" value="Genomic_DNA"/>
</dbReference>
<dbReference type="Pfam" id="PF13480">
    <property type="entry name" value="Acetyltransf_6"/>
    <property type="match status" value="1"/>
</dbReference>
<keyword evidence="2" id="KW-0808">Transferase</keyword>
<comment type="caution">
    <text evidence="8">The sequence shown here is derived from an EMBL/GenBank/DDBJ whole genome shotgun (WGS) entry which is preliminary data.</text>
</comment>
<dbReference type="RefSeq" id="WP_058572435.1">
    <property type="nucleotide sequence ID" value="NZ_LOPV01000213.1"/>
</dbReference>
<dbReference type="SUPFAM" id="SSF55729">
    <property type="entry name" value="Acyl-CoA N-acyltransferases (Nat)"/>
    <property type="match status" value="1"/>
</dbReference>
<evidence type="ECO:0000256" key="3">
    <source>
        <dbReference type="ARBA" id="ARBA00022960"/>
    </source>
</evidence>
<keyword evidence="5" id="KW-0012">Acyltransferase</keyword>
<feature type="domain" description="BioF2-like acetyltransferase" evidence="7">
    <location>
        <begin position="169"/>
        <end position="299"/>
    </location>
</feature>
<dbReference type="AlphaFoldDB" id="A0A0W1SKN9"/>
<evidence type="ECO:0000256" key="2">
    <source>
        <dbReference type="ARBA" id="ARBA00022679"/>
    </source>
</evidence>
<dbReference type="GO" id="GO:0044038">
    <property type="term" value="P:cell wall macromolecule biosynthetic process"/>
    <property type="evidence" value="ECO:0007669"/>
    <property type="project" value="InterPro"/>
</dbReference>
<evidence type="ECO:0000259" key="7">
    <source>
        <dbReference type="Pfam" id="PF13480"/>
    </source>
</evidence>
<evidence type="ECO:0000256" key="6">
    <source>
        <dbReference type="ARBA" id="ARBA00023316"/>
    </source>
</evidence>
<dbReference type="PANTHER" id="PTHR36174">
    <property type="entry name" value="LIPID II:GLYCINE GLYCYLTRANSFERASE"/>
    <property type="match status" value="1"/>
</dbReference>
<evidence type="ECO:0000313" key="9">
    <source>
        <dbReference type="Proteomes" id="UP000053157"/>
    </source>
</evidence>
<sequence>MSIDIIEAEWDELDAWDDYVDESPMANVFHQSDALRIQERHSNSTLHPLVGKKGQEVVGIFPVFQKEKGPFSGVFSPPPPLWVPRLGPALLNVGDLRQRKLESTANGFIEGCNTWIRENLPRNYMQVRTEAALTDVRPFKWDGGDVTPEYTYVLDITPDEDDLLMRFTSDARKNIRNVDTDEHDFTVEEGGVEEVTRILRQVNERYEEQGEGFNMPTEFAVDLYESLPEGQIRPYVFRYEGTYVSGMLTYEYKDRVFRWHGGVRPDMDVGLSVNELLDWHIIRDAKTRGVTHYDLVGAGNARLNLYKTKYNPDLELFFSVRSGSRGMKTVVDLYRNVL</sequence>
<protein>
    <recommendedName>
        <fullName evidence="7">BioF2-like acetyltransferase domain-containing protein</fullName>
    </recommendedName>
</protein>
<evidence type="ECO:0000256" key="4">
    <source>
        <dbReference type="ARBA" id="ARBA00022984"/>
    </source>
</evidence>
<comment type="similarity">
    <text evidence="1">Belongs to the FemABX family.</text>
</comment>
<reference evidence="8 9" key="1">
    <citation type="submission" date="2015-12" db="EMBL/GenBank/DDBJ databases">
        <title>Haloferax profundi sp. nov. isolated from the Discovery deep brine-seawater interface in the Red Sea.</title>
        <authorList>
            <person name="Zhang G."/>
            <person name="Stingl U."/>
            <person name="Rashid M."/>
        </authorList>
    </citation>
    <scope>NUCLEOTIDE SEQUENCE [LARGE SCALE GENOMIC DNA]</scope>
    <source>
        <strain evidence="8 9">SB29</strain>
    </source>
</reference>
<keyword evidence="3" id="KW-0133">Cell shape</keyword>
<dbReference type="OrthoDB" id="140543at2157"/>
<dbReference type="PROSITE" id="PS51191">
    <property type="entry name" value="FEMABX"/>
    <property type="match status" value="1"/>
</dbReference>
<accession>A0A0W1SKN9</accession>
<dbReference type="InterPro" id="IPR016181">
    <property type="entry name" value="Acyl_CoA_acyltransferase"/>
</dbReference>
<gene>
    <name evidence="8" type="ORF">AUR66_15730</name>
</gene>
<organism evidence="8 9">
    <name type="scientific">Haloferax profundi</name>
    <dbReference type="NCBI Taxonomy" id="1544718"/>
    <lineage>
        <taxon>Archaea</taxon>
        <taxon>Methanobacteriati</taxon>
        <taxon>Methanobacteriota</taxon>
        <taxon>Stenosarchaea group</taxon>
        <taxon>Halobacteria</taxon>
        <taxon>Halobacteriales</taxon>
        <taxon>Haloferacaceae</taxon>
        <taxon>Haloferax</taxon>
    </lineage>
</organism>
<dbReference type="InterPro" id="IPR003447">
    <property type="entry name" value="FEMABX"/>
</dbReference>
<dbReference type="GO" id="GO:0071555">
    <property type="term" value="P:cell wall organization"/>
    <property type="evidence" value="ECO:0007669"/>
    <property type="project" value="UniProtKB-KW"/>
</dbReference>
<proteinExistence type="inferred from homology"/>
<keyword evidence="6" id="KW-0961">Cell wall biogenesis/degradation</keyword>
<dbReference type="Proteomes" id="UP000053157">
    <property type="component" value="Unassembled WGS sequence"/>
</dbReference>
<name>A0A0W1SKN9_9EURY</name>
<evidence type="ECO:0000313" key="8">
    <source>
        <dbReference type="EMBL" id="KTG26724.1"/>
    </source>
</evidence>
<dbReference type="InterPro" id="IPR050644">
    <property type="entry name" value="PG_Glycine_Bridge_Synth"/>
</dbReference>
<dbReference type="InterPro" id="IPR038740">
    <property type="entry name" value="BioF2-like_GNAT_dom"/>
</dbReference>
<evidence type="ECO:0000256" key="5">
    <source>
        <dbReference type="ARBA" id="ARBA00023315"/>
    </source>
</evidence>
<evidence type="ECO:0000256" key="1">
    <source>
        <dbReference type="ARBA" id="ARBA00009943"/>
    </source>
</evidence>
<dbReference type="GO" id="GO:0016755">
    <property type="term" value="F:aminoacyltransferase activity"/>
    <property type="evidence" value="ECO:0007669"/>
    <property type="project" value="InterPro"/>
</dbReference>
<keyword evidence="9" id="KW-1185">Reference proteome</keyword>